<proteinExistence type="predicted"/>
<protein>
    <submittedName>
        <fullName evidence="2">Uncharacterized protein</fullName>
    </submittedName>
</protein>
<evidence type="ECO:0000313" key="3">
    <source>
        <dbReference type="Proteomes" id="UP001175211"/>
    </source>
</evidence>
<feature type="region of interest" description="Disordered" evidence="1">
    <location>
        <begin position="560"/>
        <end position="605"/>
    </location>
</feature>
<evidence type="ECO:0000313" key="2">
    <source>
        <dbReference type="EMBL" id="KAK0440204.1"/>
    </source>
</evidence>
<evidence type="ECO:0000256" key="1">
    <source>
        <dbReference type="SAM" id="MobiDB-lite"/>
    </source>
</evidence>
<keyword evidence="3" id="KW-1185">Reference proteome</keyword>
<gene>
    <name evidence="2" type="ORF">EV420DRAFT_1582203</name>
</gene>
<dbReference type="AlphaFoldDB" id="A0AA39JD73"/>
<feature type="region of interest" description="Disordered" evidence="1">
    <location>
        <begin position="467"/>
        <end position="492"/>
    </location>
</feature>
<organism evidence="2 3">
    <name type="scientific">Armillaria tabescens</name>
    <name type="common">Ringless honey mushroom</name>
    <name type="synonym">Agaricus tabescens</name>
    <dbReference type="NCBI Taxonomy" id="1929756"/>
    <lineage>
        <taxon>Eukaryota</taxon>
        <taxon>Fungi</taxon>
        <taxon>Dikarya</taxon>
        <taxon>Basidiomycota</taxon>
        <taxon>Agaricomycotina</taxon>
        <taxon>Agaricomycetes</taxon>
        <taxon>Agaricomycetidae</taxon>
        <taxon>Agaricales</taxon>
        <taxon>Marasmiineae</taxon>
        <taxon>Physalacriaceae</taxon>
        <taxon>Desarmillaria</taxon>
    </lineage>
</organism>
<dbReference type="Proteomes" id="UP001175211">
    <property type="component" value="Unassembled WGS sequence"/>
</dbReference>
<dbReference type="EMBL" id="JAUEPS010000078">
    <property type="protein sequence ID" value="KAK0440204.1"/>
    <property type="molecule type" value="Genomic_DNA"/>
</dbReference>
<name>A0AA39JD73_ARMTA</name>
<sequence>MPEGPEVSAFEIIIRKARNEHWRRHNTPLEAAPVIFFSSLAQGTPKKDYTSLFSNSKDYSLSSEPQEPSTMMDRWDHERAQTAKYRSSSYLLRQTTPGPVSVATRGKQTLIAAGYHCLTIHWGLEAHLLDIPRRAFDELLQSPASLRSFKLPPHSMANPSSEVKNLTIMAAFISSERVFLLIDHSRLIRFYVTSIDRMWTQNDLRAGSEWWDRLWEPFEAGPDWIRERELSEKGLLRWRSDIQRNSDLHRKTILECMSAKDGGIKNNGDKDGGTDRVFAPFGRHLCNDALHVLGIFPGMPAIEICEDDEKFEAFHQGLFEYISQFNTPDNSCENFLAFQEGVDAKYSARYMQVFRKAVVNVPVSLYNRISSLGLLDPNHHIGGDYVPNDGILIKEGDHTFVKVPVYHRGKPLDVYTVIRAKPPSHWVSGRERNARDHRFDGYKSTVGPANFHNLKANMTNPHVALADSLGKPGRKPKLKNAPGKAGRPRKVPSVAQLIQKARLQENIEVESQSARERFAKMYGLEDEGYCLEDDVPVQTSPSNLDMALSNQRITRSTTKMVAGNDGLGPGLNSNPPEKKKRRLENKENIPPAEENARRSKRAKKL</sequence>
<comment type="caution">
    <text evidence="2">The sequence shown here is derived from an EMBL/GenBank/DDBJ whole genome shotgun (WGS) entry which is preliminary data.</text>
</comment>
<dbReference type="GeneID" id="85358241"/>
<reference evidence="2" key="1">
    <citation type="submission" date="2023-06" db="EMBL/GenBank/DDBJ databases">
        <authorList>
            <consortium name="Lawrence Berkeley National Laboratory"/>
            <person name="Ahrendt S."/>
            <person name="Sahu N."/>
            <person name="Indic B."/>
            <person name="Wong-Bajracharya J."/>
            <person name="Merenyi Z."/>
            <person name="Ke H.-M."/>
            <person name="Monk M."/>
            <person name="Kocsube S."/>
            <person name="Drula E."/>
            <person name="Lipzen A."/>
            <person name="Balint B."/>
            <person name="Henrissat B."/>
            <person name="Andreopoulos B."/>
            <person name="Martin F.M."/>
            <person name="Harder C.B."/>
            <person name="Rigling D."/>
            <person name="Ford K.L."/>
            <person name="Foster G.D."/>
            <person name="Pangilinan J."/>
            <person name="Papanicolaou A."/>
            <person name="Barry K."/>
            <person name="LaButti K."/>
            <person name="Viragh M."/>
            <person name="Koriabine M."/>
            <person name="Yan M."/>
            <person name="Riley R."/>
            <person name="Champramary S."/>
            <person name="Plett K.L."/>
            <person name="Tsai I.J."/>
            <person name="Slot J."/>
            <person name="Sipos G."/>
            <person name="Plett J."/>
            <person name="Nagy L.G."/>
            <person name="Grigoriev I.V."/>
        </authorList>
    </citation>
    <scope>NUCLEOTIDE SEQUENCE</scope>
    <source>
        <strain evidence="2">CCBAS 213</strain>
    </source>
</reference>
<accession>A0AA39JD73</accession>
<dbReference type="RefSeq" id="XP_060323528.1">
    <property type="nucleotide sequence ID" value="XM_060474693.1"/>
</dbReference>